<feature type="signal peptide" evidence="1">
    <location>
        <begin position="1"/>
        <end position="20"/>
    </location>
</feature>
<reference evidence="3" key="1">
    <citation type="journal article" date="2017" name="Proc. Natl. Acad. Sci. U.S.A.">
        <title>Simulation of Deepwater Horizon oil plume reveals substrate specialization within a complex community of hydrocarbon-degraders.</title>
        <authorList>
            <person name="Hu P."/>
            <person name="Dubinsky E.A."/>
            <person name="Probst A.J."/>
            <person name="Wang J."/>
            <person name="Sieber C.M.K."/>
            <person name="Tom L.M."/>
            <person name="Gardinali P."/>
            <person name="Banfield J.F."/>
            <person name="Atlas R.M."/>
            <person name="Andersen G.L."/>
        </authorList>
    </citation>
    <scope>NUCLEOTIDE SEQUENCE [LARGE SCALE GENOMIC DNA]</scope>
</reference>
<accession>A0A1Y5F1C3</accession>
<organism evidence="2 3">
    <name type="scientific">Halobacteriovorax marinus</name>
    <dbReference type="NCBI Taxonomy" id="97084"/>
    <lineage>
        <taxon>Bacteria</taxon>
        <taxon>Pseudomonadati</taxon>
        <taxon>Bdellovibrionota</taxon>
        <taxon>Bacteriovoracia</taxon>
        <taxon>Bacteriovoracales</taxon>
        <taxon>Halobacteriovoraceae</taxon>
        <taxon>Halobacteriovorax</taxon>
    </lineage>
</organism>
<protein>
    <submittedName>
        <fullName evidence="2">Uncharacterized protein</fullName>
    </submittedName>
</protein>
<comment type="caution">
    <text evidence="2">The sequence shown here is derived from an EMBL/GenBank/DDBJ whole genome shotgun (WGS) entry which is preliminary data.</text>
</comment>
<sequence>MKSKLAILPFLALMCSQTQAVTVLTSSKVDVLENQKQNLVAYRDHEACATWYWLPGVYKTSGHFNHTVVPKLIESNNQSYIGFASKMEIEVKPDFNLNKNEVKLRNKIVQHISSQIKGGAEEYKHCTNVTPGEINLNVIPVRKMSAMKNVDSEVTNKKGPYGAFDLSNKFDNDTVFSPLSHFWGEIYHDASHPFSKTEDKKWKTYGEGSKVGQLIYEIKGRELNVNSSYYFTGKFSAEFESSMKNLGCNVTSTDSEDQIMGAAVGGLIGGPVGAFVGGSLFGGSSSTTSVCTYKLTTNMVSGSSDVKILFDHGKSNFNGKTKIVCNDDSQCKTFPLQQWVEYKMLEQLVQFNLDQQVQQISDGVFKTTFKAKDGAVFFNGKEGESTAGVDYKIQIKQSTFEGISISADIYRDSNENIVLSRDEYNTSMFRCVQRSYFKQLKLHKNLIGKSLIPINETCLDLED</sequence>
<gene>
    <name evidence="2" type="ORF">A9Q84_20235</name>
</gene>
<proteinExistence type="predicted"/>
<keyword evidence="1" id="KW-0732">Signal</keyword>
<dbReference type="EMBL" id="MAAO01000016">
    <property type="protein sequence ID" value="OUR92845.1"/>
    <property type="molecule type" value="Genomic_DNA"/>
</dbReference>
<evidence type="ECO:0000313" key="2">
    <source>
        <dbReference type="EMBL" id="OUR92845.1"/>
    </source>
</evidence>
<feature type="chain" id="PRO_5012396043" evidence="1">
    <location>
        <begin position="21"/>
        <end position="463"/>
    </location>
</feature>
<dbReference type="AlphaFoldDB" id="A0A1Y5F1C3"/>
<evidence type="ECO:0000313" key="3">
    <source>
        <dbReference type="Proteomes" id="UP000196531"/>
    </source>
</evidence>
<name>A0A1Y5F1C3_9BACT</name>
<dbReference type="Proteomes" id="UP000196531">
    <property type="component" value="Unassembled WGS sequence"/>
</dbReference>
<evidence type="ECO:0000256" key="1">
    <source>
        <dbReference type="SAM" id="SignalP"/>
    </source>
</evidence>